<dbReference type="PANTHER" id="PTHR43689:SF8">
    <property type="entry name" value="ALPHA_BETA-HYDROLASES SUPERFAMILY PROTEIN"/>
    <property type="match status" value="1"/>
</dbReference>
<dbReference type="SUPFAM" id="SSF53474">
    <property type="entry name" value="alpha/beta-Hydrolases"/>
    <property type="match status" value="1"/>
</dbReference>
<dbReference type="AlphaFoldDB" id="A0A916QYB4"/>
<keyword evidence="3" id="KW-0378">Hydrolase</keyword>
<keyword evidence="1" id="KW-1133">Transmembrane helix</keyword>
<gene>
    <name evidence="3" type="ORF">GCM10011498_25140</name>
</gene>
<name>A0A916QYB4_9RHOB</name>
<feature type="transmembrane region" description="Helical" evidence="1">
    <location>
        <begin position="6"/>
        <end position="27"/>
    </location>
</feature>
<dbReference type="PANTHER" id="PTHR43689">
    <property type="entry name" value="HYDROLASE"/>
    <property type="match status" value="1"/>
</dbReference>
<evidence type="ECO:0000313" key="3">
    <source>
        <dbReference type="EMBL" id="GGA23260.1"/>
    </source>
</evidence>
<proteinExistence type="predicted"/>
<evidence type="ECO:0000259" key="2">
    <source>
        <dbReference type="Pfam" id="PF12146"/>
    </source>
</evidence>
<keyword evidence="4" id="KW-1185">Reference proteome</keyword>
<dbReference type="GO" id="GO:0016787">
    <property type="term" value="F:hydrolase activity"/>
    <property type="evidence" value="ECO:0007669"/>
    <property type="project" value="UniProtKB-KW"/>
</dbReference>
<dbReference type="RefSeq" id="WP_188675812.1">
    <property type="nucleotide sequence ID" value="NZ_BMKA01000003.1"/>
</dbReference>
<comment type="caution">
    <text evidence="3">The sequence shown here is derived from an EMBL/GenBank/DDBJ whole genome shotgun (WGS) entry which is preliminary data.</text>
</comment>
<dbReference type="InterPro" id="IPR029058">
    <property type="entry name" value="AB_hydrolase_fold"/>
</dbReference>
<organism evidence="3 4">
    <name type="scientific">Neptunicoccus cionae</name>
    <dbReference type="NCBI Taxonomy" id="2035344"/>
    <lineage>
        <taxon>Bacteria</taxon>
        <taxon>Pseudomonadati</taxon>
        <taxon>Pseudomonadota</taxon>
        <taxon>Alphaproteobacteria</taxon>
        <taxon>Rhodobacterales</taxon>
        <taxon>Paracoccaceae</taxon>
        <taxon>Neptunicoccus</taxon>
    </lineage>
</organism>
<feature type="domain" description="Serine aminopeptidase S33" evidence="2">
    <location>
        <begin position="76"/>
        <end position="275"/>
    </location>
</feature>
<dbReference type="Pfam" id="PF12146">
    <property type="entry name" value="Hydrolase_4"/>
    <property type="match status" value="1"/>
</dbReference>
<dbReference type="EMBL" id="BMKA01000003">
    <property type="protein sequence ID" value="GGA23260.1"/>
    <property type="molecule type" value="Genomic_DNA"/>
</dbReference>
<keyword evidence="1" id="KW-0472">Membrane</keyword>
<dbReference type="Proteomes" id="UP000628017">
    <property type="component" value="Unassembled WGS sequence"/>
</dbReference>
<sequence length="324" mass="34108">MDVFLTVMRFALGSAVIYLLIAGGLILSQRPAPAKGESLDFDKLRIGNDAVEPVRYTARDGVELAVRVHEGQGAEAALVVLVHGSGAHGAAYDGLAAEIAAMTGAQVLVPDLRGHGLNPAPKGDVAYIGQLEDDLADLVAVYRQNGQKLVLMGHSSGGGLVVRYAGGRYGDALDGAVLLAPYLKYNAPTMRENSGGWAQVLTRRVIGLSMLNTVGIKALNGLTAITFTLPEGPLSETMTGAYSYRLNTSYAPRGDYLADVAALPPFLLIAGTQDEAFKADQFEPVLSGANPQGSYLLLEGVGHLDVMSQPETAARAAEFIRDIE</sequence>
<evidence type="ECO:0000313" key="4">
    <source>
        <dbReference type="Proteomes" id="UP000628017"/>
    </source>
</evidence>
<protein>
    <submittedName>
        <fullName evidence="3">Alpha/beta hydrolase</fullName>
    </submittedName>
</protein>
<dbReference type="Gene3D" id="3.40.50.1820">
    <property type="entry name" value="alpha/beta hydrolase"/>
    <property type="match status" value="1"/>
</dbReference>
<dbReference type="InterPro" id="IPR022742">
    <property type="entry name" value="Hydrolase_4"/>
</dbReference>
<evidence type="ECO:0000256" key="1">
    <source>
        <dbReference type="SAM" id="Phobius"/>
    </source>
</evidence>
<reference evidence="3" key="1">
    <citation type="journal article" date="2014" name="Int. J. Syst. Evol. Microbiol.">
        <title>Complete genome sequence of Corynebacterium casei LMG S-19264T (=DSM 44701T), isolated from a smear-ripened cheese.</title>
        <authorList>
            <consortium name="US DOE Joint Genome Institute (JGI-PGF)"/>
            <person name="Walter F."/>
            <person name="Albersmeier A."/>
            <person name="Kalinowski J."/>
            <person name="Ruckert C."/>
        </authorList>
    </citation>
    <scope>NUCLEOTIDE SEQUENCE</scope>
    <source>
        <strain evidence="3">CGMCC 1.15880</strain>
    </source>
</reference>
<accession>A0A916QYB4</accession>
<keyword evidence="1" id="KW-0812">Transmembrane</keyword>
<reference evidence="3" key="2">
    <citation type="submission" date="2020-09" db="EMBL/GenBank/DDBJ databases">
        <authorList>
            <person name="Sun Q."/>
            <person name="Zhou Y."/>
        </authorList>
    </citation>
    <scope>NUCLEOTIDE SEQUENCE</scope>
    <source>
        <strain evidence="3">CGMCC 1.15880</strain>
    </source>
</reference>